<evidence type="ECO:0000313" key="1">
    <source>
        <dbReference type="EMBL" id="EWS78708.1"/>
    </source>
</evidence>
<dbReference type="AlphaFoldDB" id="Z9JL42"/>
<comment type="caution">
    <text evidence="1">The sequence shown here is derived from an EMBL/GenBank/DDBJ whole genome shotgun (WGS) entry which is preliminary data.</text>
</comment>
<evidence type="ECO:0000313" key="2">
    <source>
        <dbReference type="Proteomes" id="UP000020406"/>
    </source>
</evidence>
<sequence length="58" mass="6632">MGEQYDLNIKDKRLAALYHEAKAINVTTLTNSALMLCRVFLELSTDYFLETMKVAVPH</sequence>
<protein>
    <submittedName>
        <fullName evidence="1">Uncharacterized protein</fullName>
    </submittedName>
</protein>
<dbReference type="Proteomes" id="UP000020406">
    <property type="component" value="Unassembled WGS sequence"/>
</dbReference>
<name>Z9JL42_9GAMM</name>
<proteinExistence type="predicted"/>
<accession>Z9JL42</accession>
<dbReference type="EMBL" id="JDSQ01000005">
    <property type="protein sequence ID" value="EWS78708.1"/>
    <property type="molecule type" value="Genomic_DNA"/>
</dbReference>
<organism evidence="1 2">
    <name type="scientific">Xylella taiwanensis</name>
    <dbReference type="NCBI Taxonomy" id="1444770"/>
    <lineage>
        <taxon>Bacteria</taxon>
        <taxon>Pseudomonadati</taxon>
        <taxon>Pseudomonadota</taxon>
        <taxon>Gammaproteobacteria</taxon>
        <taxon>Lysobacterales</taxon>
        <taxon>Lysobacteraceae</taxon>
        <taxon>Xylella</taxon>
    </lineage>
</organism>
<dbReference type="PATRIC" id="fig|1444770.3.peg.940"/>
<reference evidence="1 2" key="1">
    <citation type="journal article" date="2014" name="Genome Announc.">
        <title>Draft Genome Sequence of Xylella fastidiosa Pear Leaf Scorch Strain in Taiwan.</title>
        <authorList>
            <person name="Su C.C."/>
            <person name="Deng W.L."/>
            <person name="Jan F.J."/>
            <person name="Chang C.J."/>
            <person name="Huang H."/>
            <person name="Chen J."/>
        </authorList>
    </citation>
    <scope>NUCLEOTIDE SEQUENCE [LARGE SCALE GENOMIC DNA]</scope>
    <source>
        <strain evidence="1 2">PLS229</strain>
    </source>
</reference>
<gene>
    <name evidence="1" type="ORF">AF72_03845</name>
</gene>
<dbReference type="STRING" id="1444770.AF72_03845"/>